<dbReference type="KEGG" id="rdi:CMV14_19745"/>
<comment type="caution">
    <text evidence="2">The sequence shown here is derived from an EMBL/GenBank/DDBJ whole genome shotgun (WGS) entry which is preliminary data.</text>
</comment>
<dbReference type="OrthoDB" id="9803142at2"/>
<evidence type="ECO:0000259" key="1">
    <source>
        <dbReference type="PROSITE" id="PS51819"/>
    </source>
</evidence>
<protein>
    <submittedName>
        <fullName evidence="2">Glyoxalase</fullName>
    </submittedName>
</protein>
<dbReference type="AlphaFoldDB" id="A0A2A4FRQ1"/>
<dbReference type="CDD" id="cd06587">
    <property type="entry name" value="VOC"/>
    <property type="match status" value="1"/>
</dbReference>
<organism evidence="2 3">
    <name type="scientific">Rhizorhabdus dicambivorans</name>
    <dbReference type="NCBI Taxonomy" id="1850238"/>
    <lineage>
        <taxon>Bacteria</taxon>
        <taxon>Pseudomonadati</taxon>
        <taxon>Pseudomonadota</taxon>
        <taxon>Alphaproteobacteria</taxon>
        <taxon>Sphingomonadales</taxon>
        <taxon>Sphingomonadaceae</taxon>
        <taxon>Rhizorhabdus</taxon>
    </lineage>
</organism>
<proteinExistence type="predicted"/>
<accession>A0A2A4FRQ1</accession>
<dbReference type="InterPro" id="IPR029068">
    <property type="entry name" value="Glyas_Bleomycin-R_OHBP_Dase"/>
</dbReference>
<dbReference type="Pfam" id="PF00903">
    <property type="entry name" value="Glyoxalase"/>
    <property type="match status" value="1"/>
</dbReference>
<dbReference type="InterPro" id="IPR037523">
    <property type="entry name" value="VOC_core"/>
</dbReference>
<dbReference type="PROSITE" id="PS51819">
    <property type="entry name" value="VOC"/>
    <property type="match status" value="1"/>
</dbReference>
<feature type="domain" description="VOC" evidence="1">
    <location>
        <begin position="152"/>
        <end position="273"/>
    </location>
</feature>
<keyword evidence="3" id="KW-1185">Reference proteome</keyword>
<name>A0A2A4FRQ1_9SPHN</name>
<dbReference type="InterPro" id="IPR004360">
    <property type="entry name" value="Glyas_Fos-R_dOase_dom"/>
</dbReference>
<dbReference type="SUPFAM" id="SSF54593">
    <property type="entry name" value="Glyoxalase/Bleomycin resistance protein/Dihydroxybiphenyl dioxygenase"/>
    <property type="match status" value="2"/>
</dbReference>
<dbReference type="EMBL" id="NWUF01000029">
    <property type="protein sequence ID" value="PCE40400.1"/>
    <property type="molecule type" value="Genomic_DNA"/>
</dbReference>
<gene>
    <name evidence="2" type="ORF">COO09_20700</name>
</gene>
<reference evidence="2 3" key="1">
    <citation type="submission" date="2017-09" db="EMBL/GenBank/DDBJ databases">
        <title>The Catabolism of 3,6-Dichlorosalicylic acid is Initiated by the Cytochrome P450 Monooxygenase DsmABC in Rhizorhabdus dicambivorans Ndbn-20.</title>
        <authorList>
            <person name="Na L."/>
        </authorList>
    </citation>
    <scope>NUCLEOTIDE SEQUENCE [LARGE SCALE GENOMIC DNA]</scope>
    <source>
        <strain evidence="2 3">Ndbn-20m</strain>
    </source>
</reference>
<dbReference type="Gene3D" id="3.10.180.10">
    <property type="entry name" value="2,3-Dihydroxybiphenyl 1,2-Dioxygenase, domain 1"/>
    <property type="match status" value="2"/>
</dbReference>
<evidence type="ECO:0000313" key="2">
    <source>
        <dbReference type="EMBL" id="PCE40400.1"/>
    </source>
</evidence>
<evidence type="ECO:0000313" key="3">
    <source>
        <dbReference type="Proteomes" id="UP000218934"/>
    </source>
</evidence>
<sequence>MITGHAGLVLGVADIQEARRFVDDFGLPLRHADAETVSFELEEGSTVFLRHQDDPLLPPPLGAAASGVREIIWGVDTREALNALAASISQDVAVTRDADGSFGFVDPSGIATRLRLFHRKPVLNAPEPLNAPDAVRRLGKHRRWRKRCYPKVIQHVVYVVDDALEAARFYIHRLGFKLSDISDGVGYFLRAPGISEHHSIFFLQKGAVPGADSPRPDHVSFGVEDIDEMMVGANYMDRRGWKKSMGPGRHRIGSALFYYFHTPFGIEFEYDTDNDHLDEHWQPLIWEPRFGMLAWIAGDMPPFWRQEPDWNVRYVPADHPVFVPYETVAPASDAQG</sequence>
<dbReference type="RefSeq" id="WP_066966101.1">
    <property type="nucleotide sequence ID" value="NZ_CP023449.1"/>
</dbReference>
<dbReference type="Proteomes" id="UP000218934">
    <property type="component" value="Unassembled WGS sequence"/>
</dbReference>